<dbReference type="EMBL" id="JBHSMC010000003">
    <property type="protein sequence ID" value="MFC5464241.1"/>
    <property type="molecule type" value="Genomic_DNA"/>
</dbReference>
<organism evidence="3 4">
    <name type="scientific">Lederbergia graminis</name>
    <dbReference type="NCBI Taxonomy" id="735518"/>
    <lineage>
        <taxon>Bacteria</taxon>
        <taxon>Bacillati</taxon>
        <taxon>Bacillota</taxon>
        <taxon>Bacilli</taxon>
        <taxon>Bacillales</taxon>
        <taxon>Bacillaceae</taxon>
        <taxon>Lederbergia</taxon>
    </lineage>
</organism>
<accession>A0ABW0LHH7</accession>
<dbReference type="InterPro" id="IPR018821">
    <property type="entry name" value="DUF294_put_nucleoTrafse_sb-bd"/>
</dbReference>
<dbReference type="Pfam" id="PF10335">
    <property type="entry name" value="DUF294_C"/>
    <property type="match status" value="1"/>
</dbReference>
<gene>
    <name evidence="3" type="ORF">ACFPM4_05645</name>
</gene>
<keyword evidence="4" id="KW-1185">Reference proteome</keyword>
<dbReference type="InterPro" id="IPR005105">
    <property type="entry name" value="GlnD_Uridyltrans_N"/>
</dbReference>
<comment type="caution">
    <text evidence="3">The sequence shown here is derived from an EMBL/GenBank/DDBJ whole genome shotgun (WGS) entry which is preliminary data.</text>
</comment>
<dbReference type="Pfam" id="PF03445">
    <property type="entry name" value="DUF294"/>
    <property type="match status" value="1"/>
</dbReference>
<evidence type="ECO:0000313" key="4">
    <source>
        <dbReference type="Proteomes" id="UP001596147"/>
    </source>
</evidence>
<protein>
    <submittedName>
        <fullName evidence="3">DUF294 nucleotidyltransferase-like domain-containing protein</fullName>
    </submittedName>
</protein>
<sequence length="328" mass="38479">MEDQKIISFQDLKNWKESTLITHQFHADELHLFHEKLMKTAFQLVHDGMTTDYGAPPCDFSWFVTGSAGRCEQAIISDQDHGIIFARSTPEIKEYFLTFGERITTLLEELGYPRCEGKVMSSNPVWCQSIADWEAQMNAWIQSNTWETIRYVLIFMDSRSLIGNEQFVAHVKSIIYRYMDKNPSFVQRLLDNTKHTVKAIGVLNQFITIQSGPHTGCIDYKQAAIFPYVNAIRLLAIMEGIEETSTLQRMKKLSKYEYLLEVHYEHFVQLLHLRLLDKNQRNYHDSRYIKIASLEKHEKKNLKLILKDLETLQKQIEVTVKRLIRDER</sequence>
<evidence type="ECO:0000259" key="2">
    <source>
        <dbReference type="Pfam" id="PF10335"/>
    </source>
</evidence>
<name>A0ABW0LHH7_9BACI</name>
<feature type="domain" description="DUF294" evidence="2">
    <location>
        <begin position="184"/>
        <end position="317"/>
    </location>
</feature>
<feature type="domain" description="Protein-PII uridylyltransferase N-terminal" evidence="1">
    <location>
        <begin position="31"/>
        <end position="145"/>
    </location>
</feature>
<dbReference type="Proteomes" id="UP001596147">
    <property type="component" value="Unassembled WGS sequence"/>
</dbReference>
<evidence type="ECO:0000259" key="1">
    <source>
        <dbReference type="Pfam" id="PF03445"/>
    </source>
</evidence>
<reference evidence="4" key="1">
    <citation type="journal article" date="2019" name="Int. J. Syst. Evol. Microbiol.">
        <title>The Global Catalogue of Microorganisms (GCM) 10K type strain sequencing project: providing services to taxonomists for standard genome sequencing and annotation.</title>
        <authorList>
            <consortium name="The Broad Institute Genomics Platform"/>
            <consortium name="The Broad Institute Genome Sequencing Center for Infectious Disease"/>
            <person name="Wu L."/>
            <person name="Ma J."/>
        </authorList>
    </citation>
    <scope>NUCLEOTIDE SEQUENCE [LARGE SCALE GENOMIC DNA]</scope>
    <source>
        <strain evidence="4">CGMCC 1.12237</strain>
    </source>
</reference>
<dbReference type="CDD" id="cd05401">
    <property type="entry name" value="NT_GlnE_GlnD_like"/>
    <property type="match status" value="1"/>
</dbReference>
<proteinExistence type="predicted"/>
<evidence type="ECO:0000313" key="3">
    <source>
        <dbReference type="EMBL" id="MFC5464241.1"/>
    </source>
</evidence>